<dbReference type="InterPro" id="IPR032675">
    <property type="entry name" value="LRR_dom_sf"/>
</dbReference>
<evidence type="ECO:0000256" key="10">
    <source>
        <dbReference type="ARBA" id="ARBA00023170"/>
    </source>
</evidence>
<dbReference type="Gene3D" id="3.80.10.10">
    <property type="entry name" value="Ribonuclease Inhibitor"/>
    <property type="match status" value="3"/>
</dbReference>
<accession>A0ABY9D9B9</accession>
<dbReference type="SMART" id="SM00369">
    <property type="entry name" value="LRR_TYP"/>
    <property type="match status" value="12"/>
</dbReference>
<keyword evidence="16" id="KW-1185">Reference proteome</keyword>
<dbReference type="PROSITE" id="PS51450">
    <property type="entry name" value="LRR"/>
    <property type="match status" value="1"/>
</dbReference>
<feature type="compositionally biased region" description="Basic and acidic residues" evidence="12">
    <location>
        <begin position="908"/>
        <end position="920"/>
    </location>
</feature>
<dbReference type="PRINTS" id="PR00019">
    <property type="entry name" value="LEURICHRPT"/>
</dbReference>
<dbReference type="SUPFAM" id="SSF52047">
    <property type="entry name" value="RNI-like"/>
    <property type="match status" value="1"/>
</dbReference>
<dbReference type="Pfam" id="PF13855">
    <property type="entry name" value="LRR_8"/>
    <property type="match status" value="1"/>
</dbReference>
<keyword evidence="5 13" id="KW-0812">Transmembrane</keyword>
<evidence type="ECO:0000256" key="11">
    <source>
        <dbReference type="ARBA" id="ARBA00023180"/>
    </source>
</evidence>
<evidence type="ECO:0000256" key="6">
    <source>
        <dbReference type="ARBA" id="ARBA00022729"/>
    </source>
</evidence>
<keyword evidence="10" id="KW-0675">Receptor</keyword>
<dbReference type="Proteomes" id="UP001227230">
    <property type="component" value="Chromosome 14"/>
</dbReference>
<keyword evidence="3" id="KW-1003">Cell membrane</keyword>
<evidence type="ECO:0000256" key="9">
    <source>
        <dbReference type="ARBA" id="ARBA00023136"/>
    </source>
</evidence>
<dbReference type="PANTHER" id="PTHR48063:SF16">
    <property type="entry name" value="LRR RECEPTOR-LIKE SERINE_THREONINE-PROTEIN KINASE GSO1"/>
    <property type="match status" value="1"/>
</dbReference>
<gene>
    <name evidence="15" type="ORF">VitviT2T_022262</name>
</gene>
<dbReference type="InterPro" id="IPR003591">
    <property type="entry name" value="Leu-rich_rpt_typical-subtyp"/>
</dbReference>
<dbReference type="PANTHER" id="PTHR48063">
    <property type="entry name" value="LRR RECEPTOR-LIKE KINASE"/>
    <property type="match status" value="1"/>
</dbReference>
<keyword evidence="7" id="KW-0677">Repeat</keyword>
<name>A0ABY9D9B9_VITVI</name>
<feature type="domain" description="Disease resistance R13L4/SHOC-2-like LRR" evidence="14">
    <location>
        <begin position="93"/>
        <end position="299"/>
    </location>
</feature>
<comment type="similarity">
    <text evidence="2">Belongs to the RLP family.</text>
</comment>
<reference evidence="15 16" key="1">
    <citation type="journal article" date="2023" name="Hortic Res">
        <title>The complete reference genome for grapevine (Vitis vinifera L.) genetics and breeding.</title>
        <authorList>
            <person name="Shi X."/>
            <person name="Cao S."/>
            <person name="Wang X."/>
            <person name="Huang S."/>
            <person name="Wang Y."/>
            <person name="Liu Z."/>
            <person name="Liu W."/>
            <person name="Leng X."/>
            <person name="Peng Y."/>
            <person name="Wang N."/>
            <person name="Wang Y."/>
            <person name="Ma Z."/>
            <person name="Xu X."/>
            <person name="Zhang F."/>
            <person name="Xue H."/>
            <person name="Zhong H."/>
            <person name="Wang Y."/>
            <person name="Zhang K."/>
            <person name="Velt A."/>
            <person name="Avia K."/>
            <person name="Holtgrawe D."/>
            <person name="Grimplet J."/>
            <person name="Matus J.T."/>
            <person name="Ware D."/>
            <person name="Wu X."/>
            <person name="Wang H."/>
            <person name="Liu C."/>
            <person name="Fang Y."/>
            <person name="Rustenholz C."/>
            <person name="Cheng Z."/>
            <person name="Xiao H."/>
            <person name="Zhou Y."/>
        </authorList>
    </citation>
    <scope>NUCLEOTIDE SEQUENCE [LARGE SCALE GENOMIC DNA]</scope>
    <source>
        <strain evidence="16">cv. Pinot noir / PN40024</strain>
        <tissue evidence="15">Leaf</tissue>
    </source>
</reference>
<protein>
    <recommendedName>
        <fullName evidence="14">Disease resistance R13L4/SHOC-2-like LRR domain-containing protein</fullName>
    </recommendedName>
</protein>
<dbReference type="Pfam" id="PF23598">
    <property type="entry name" value="LRR_14"/>
    <property type="match status" value="2"/>
</dbReference>
<comment type="subcellular location">
    <subcellularLocation>
        <location evidence="1">Cell membrane</location>
        <topology evidence="1">Single-pass type I membrane protein</topology>
    </subcellularLocation>
</comment>
<organism evidence="15 16">
    <name type="scientific">Vitis vinifera</name>
    <name type="common">Grape</name>
    <dbReference type="NCBI Taxonomy" id="29760"/>
    <lineage>
        <taxon>Eukaryota</taxon>
        <taxon>Viridiplantae</taxon>
        <taxon>Streptophyta</taxon>
        <taxon>Embryophyta</taxon>
        <taxon>Tracheophyta</taxon>
        <taxon>Spermatophyta</taxon>
        <taxon>Magnoliopsida</taxon>
        <taxon>eudicotyledons</taxon>
        <taxon>Gunneridae</taxon>
        <taxon>Pentapetalae</taxon>
        <taxon>rosids</taxon>
        <taxon>Vitales</taxon>
        <taxon>Vitaceae</taxon>
        <taxon>Viteae</taxon>
        <taxon>Vitis</taxon>
    </lineage>
</organism>
<evidence type="ECO:0000256" key="7">
    <source>
        <dbReference type="ARBA" id="ARBA00022737"/>
    </source>
</evidence>
<dbReference type="InterPro" id="IPR001611">
    <property type="entry name" value="Leu-rich_rpt"/>
</dbReference>
<evidence type="ECO:0000256" key="8">
    <source>
        <dbReference type="ARBA" id="ARBA00022989"/>
    </source>
</evidence>
<evidence type="ECO:0000313" key="15">
    <source>
        <dbReference type="EMBL" id="WKA04205.1"/>
    </source>
</evidence>
<keyword evidence="8 13" id="KW-1133">Transmembrane helix</keyword>
<evidence type="ECO:0000256" key="4">
    <source>
        <dbReference type="ARBA" id="ARBA00022614"/>
    </source>
</evidence>
<keyword evidence="9 13" id="KW-0472">Membrane</keyword>
<feature type="domain" description="Disease resistance R13L4/SHOC-2-like LRR" evidence="14">
    <location>
        <begin position="308"/>
        <end position="496"/>
    </location>
</feature>
<proteinExistence type="inferred from homology"/>
<dbReference type="InterPro" id="IPR046956">
    <property type="entry name" value="RLP23-like"/>
</dbReference>
<keyword evidence="11" id="KW-0325">Glycoprotein</keyword>
<keyword evidence="4" id="KW-0433">Leucine-rich repeat</keyword>
<keyword evidence="6" id="KW-0732">Signal</keyword>
<evidence type="ECO:0000313" key="16">
    <source>
        <dbReference type="Proteomes" id="UP001227230"/>
    </source>
</evidence>
<evidence type="ECO:0000259" key="14">
    <source>
        <dbReference type="Pfam" id="PF23598"/>
    </source>
</evidence>
<evidence type="ECO:0000256" key="13">
    <source>
        <dbReference type="SAM" id="Phobius"/>
    </source>
</evidence>
<dbReference type="Pfam" id="PF00560">
    <property type="entry name" value="LRR_1"/>
    <property type="match status" value="5"/>
</dbReference>
<dbReference type="SUPFAM" id="SSF52058">
    <property type="entry name" value="L domain-like"/>
    <property type="match status" value="2"/>
</dbReference>
<feature type="region of interest" description="Disordered" evidence="12">
    <location>
        <begin position="899"/>
        <end position="927"/>
    </location>
</feature>
<evidence type="ECO:0000256" key="12">
    <source>
        <dbReference type="SAM" id="MobiDB-lite"/>
    </source>
</evidence>
<feature type="transmembrane region" description="Helical" evidence="13">
    <location>
        <begin position="936"/>
        <end position="958"/>
    </location>
</feature>
<evidence type="ECO:0000256" key="3">
    <source>
        <dbReference type="ARBA" id="ARBA00022475"/>
    </source>
</evidence>
<dbReference type="EMBL" id="CP126661">
    <property type="protein sequence ID" value="WKA04205.1"/>
    <property type="molecule type" value="Genomic_DNA"/>
</dbReference>
<evidence type="ECO:0000256" key="2">
    <source>
        <dbReference type="ARBA" id="ARBA00009592"/>
    </source>
</evidence>
<dbReference type="InterPro" id="IPR055414">
    <property type="entry name" value="LRR_R13L4/SHOC2-like"/>
</dbReference>
<evidence type="ECO:0000256" key="1">
    <source>
        <dbReference type="ARBA" id="ARBA00004251"/>
    </source>
</evidence>
<evidence type="ECO:0000256" key="5">
    <source>
        <dbReference type="ARBA" id="ARBA00022692"/>
    </source>
</evidence>
<sequence length="1006" mass="111152">MWPLNSTASPSGGPNSMANNNVFIQLLFLIITSSGFLFHDTIKVGSCQGDHQRGCVDTEKVALLKFKQGLTDTSDRLSSWVGEDCCKWRGVVCNNRSRHVIKLTLRYLDADGTEGELGGKISPALLELKYLNYLDLSMNNFGGTPIPKFIGSLEKLRYLNLSGASFGGPIPPQLGNLSSLHYLDLKEYFDESNQNDLHWISGLTSLRHLNLGGVDLSQAAAYWLQAVSKLPSLSELHLPACALADLPPSLPFSNLITSLSIIDLSNNGFNSTIPHWLFQMRNLVYLDLSSNNLRGSILDAFANGTSIERLRNMGSLCNLKTLILSQNDLNGEITELIDVLSGCNSSWLETLDLGFNDLGGFLPNSLGKLHNLKSLWLWDNSFVGSIPSSIGNLSYLEELYLSDNSMNGTIPETLGRLSKLVAIELSENPLTGVVTEAHFSNLTSLKEFSNYRVTPRVSLVFNISPEWIPPFKLSLLRIRSCQMGPKFPAWLRNQTELTDVVLNNAGISHTIPEWFWKLDLRLDELDLGSNNLGGRVPNSMKFLPGSTVDLSENNFQGPLPLWSSNVMKLYLYDNFFSGPIPLEFGERMPMLTDLDLSSNALNGTIPLSFGKLNNLLTLVISNNHLSGGIPEFWNGLPYLYAIDMNNNNLSGELPSSMGSLRFLRFLMISNNHLSGQLPSALQNCTGIHTLDLGGNRFSGNVPAWIGERMPNLLILRLRSNLFHGSIPSQLCTLSSLHILDLGENNFSGFIPSCVGNLSGMASEIDSQRYEGELMVLRKGREDLYKSILYLVNSMDLSDNNLCGEVPEGVTNLSRLGTLNLSINHLTGKIPDNIGSLQGLETLDLSRNHLSGVIPPGMASLTSLNHLNLSYNNLSGRIPTGNQLQTLDDPSIYENNPALCGPPTTAKCPGDDQRPKTRSGDNVEDENENGDGFEMKWFYVSMGPGFAVGFWGVCVTLIVKNSWRHAYFRLVYDVKEWLLMVISLNVARLRRKLNLGSIWITFNSFLK</sequence>